<reference evidence="2 3" key="1">
    <citation type="submission" date="2020-08" db="EMBL/GenBank/DDBJ databases">
        <title>Genomic Encyclopedia of Type Strains, Phase IV (KMG-IV): sequencing the most valuable type-strain genomes for metagenomic binning, comparative biology and taxonomic classification.</title>
        <authorList>
            <person name="Goeker M."/>
        </authorList>
    </citation>
    <scope>NUCLEOTIDE SEQUENCE [LARGE SCALE GENOMIC DNA]</scope>
    <source>
        <strain evidence="2 3">DSM 24163</strain>
    </source>
</reference>
<feature type="transmembrane region" description="Helical" evidence="1">
    <location>
        <begin position="12"/>
        <end position="31"/>
    </location>
</feature>
<gene>
    <name evidence="2" type="ORF">HNQ52_000306</name>
</gene>
<dbReference type="InterPro" id="IPR021279">
    <property type="entry name" value="DUF2721"/>
</dbReference>
<dbReference type="RefSeq" id="WP_343059153.1">
    <property type="nucleotide sequence ID" value="NZ_JACHHP010000001.1"/>
</dbReference>
<feature type="transmembrane region" description="Helical" evidence="1">
    <location>
        <begin position="110"/>
        <end position="130"/>
    </location>
</feature>
<evidence type="ECO:0000313" key="3">
    <source>
        <dbReference type="Proteomes" id="UP000521199"/>
    </source>
</evidence>
<organism evidence="2 3">
    <name type="scientific">Chiayiivirga flava</name>
    <dbReference type="NCBI Taxonomy" id="659595"/>
    <lineage>
        <taxon>Bacteria</taxon>
        <taxon>Pseudomonadati</taxon>
        <taxon>Pseudomonadota</taxon>
        <taxon>Gammaproteobacteria</taxon>
        <taxon>Lysobacterales</taxon>
        <taxon>Lysobacteraceae</taxon>
        <taxon>Chiayiivirga</taxon>
    </lineage>
</organism>
<keyword evidence="1" id="KW-0472">Membrane</keyword>
<evidence type="ECO:0008006" key="4">
    <source>
        <dbReference type="Google" id="ProtNLM"/>
    </source>
</evidence>
<sequence length="158" mass="17082">MPPLPDSAHIAVVSAMIAPAFFLTATASLLASSNGRLARVVDRMREDLARMKAMDAGSERIRLEAQVAVHRRRSSLVLTSLRLLYASMSAFVGTSLAIAVNGLTGYRLDLLPTVLAVLGVLLMFAASVCMGREVRLAVKMLDRELDEQLDRDRGGRTG</sequence>
<dbReference type="Proteomes" id="UP000521199">
    <property type="component" value="Unassembled WGS sequence"/>
</dbReference>
<dbReference type="EMBL" id="JACHHP010000001">
    <property type="protein sequence ID" value="MBB5206790.1"/>
    <property type="molecule type" value="Genomic_DNA"/>
</dbReference>
<name>A0A7W8D4S6_9GAMM</name>
<dbReference type="Pfam" id="PF11026">
    <property type="entry name" value="DUF2721"/>
    <property type="match status" value="1"/>
</dbReference>
<feature type="transmembrane region" description="Helical" evidence="1">
    <location>
        <begin position="83"/>
        <end position="104"/>
    </location>
</feature>
<comment type="caution">
    <text evidence="2">The sequence shown here is derived from an EMBL/GenBank/DDBJ whole genome shotgun (WGS) entry which is preliminary data.</text>
</comment>
<keyword evidence="1" id="KW-1133">Transmembrane helix</keyword>
<evidence type="ECO:0000256" key="1">
    <source>
        <dbReference type="SAM" id="Phobius"/>
    </source>
</evidence>
<protein>
    <recommendedName>
        <fullName evidence="4">DUF2721 domain-containing protein</fullName>
    </recommendedName>
</protein>
<evidence type="ECO:0000313" key="2">
    <source>
        <dbReference type="EMBL" id="MBB5206790.1"/>
    </source>
</evidence>
<dbReference type="AlphaFoldDB" id="A0A7W8D4S6"/>
<accession>A0A7W8D4S6</accession>
<proteinExistence type="predicted"/>
<keyword evidence="3" id="KW-1185">Reference proteome</keyword>
<keyword evidence="1" id="KW-0812">Transmembrane</keyword>